<evidence type="ECO:0000313" key="3">
    <source>
        <dbReference type="Proteomes" id="UP000193622"/>
    </source>
</evidence>
<dbReference type="Proteomes" id="UP000193622">
    <property type="component" value="Unassembled WGS sequence"/>
</dbReference>
<dbReference type="AlphaFoldDB" id="A0A1X1WCE5"/>
<evidence type="ECO:0000256" key="1">
    <source>
        <dbReference type="SAM" id="SignalP"/>
    </source>
</evidence>
<dbReference type="InterPro" id="IPR032407">
    <property type="entry name" value="MHB"/>
</dbReference>
<dbReference type="NCBIfam" id="TIGR04529">
    <property type="entry name" value="MTB_hemophore"/>
    <property type="match status" value="1"/>
</dbReference>
<feature type="chain" id="PRO_5038333280" description="Hemophore-related protein" evidence="1">
    <location>
        <begin position="22"/>
        <end position="126"/>
    </location>
</feature>
<reference evidence="2 3" key="1">
    <citation type="submission" date="2016-01" db="EMBL/GenBank/DDBJ databases">
        <title>The new phylogeny of the genus Mycobacterium.</title>
        <authorList>
            <person name="Tarcisio F."/>
            <person name="Conor M."/>
            <person name="Antonella G."/>
            <person name="Elisabetta G."/>
            <person name="Giulia F.S."/>
            <person name="Sara T."/>
            <person name="Anna F."/>
            <person name="Clotilde B."/>
            <person name="Roberto B."/>
            <person name="Veronica D.S."/>
            <person name="Fabio R."/>
            <person name="Monica P."/>
            <person name="Olivier J."/>
            <person name="Enrico T."/>
            <person name="Nicola S."/>
        </authorList>
    </citation>
    <scope>NUCLEOTIDE SEQUENCE [LARGE SCALE GENOMIC DNA]</scope>
    <source>
        <strain evidence="2 3">DSM 45541</strain>
    </source>
</reference>
<name>A0A1X1WCE5_MYCIR</name>
<protein>
    <recommendedName>
        <fullName evidence="4">Hemophore-related protein</fullName>
    </recommendedName>
</protein>
<evidence type="ECO:0008006" key="4">
    <source>
        <dbReference type="Google" id="ProtNLM"/>
    </source>
</evidence>
<comment type="caution">
    <text evidence="2">The sequence shown here is derived from an EMBL/GenBank/DDBJ whole genome shotgun (WGS) entry which is preliminary data.</text>
</comment>
<dbReference type="GO" id="GO:0020037">
    <property type="term" value="F:heme binding"/>
    <property type="evidence" value="ECO:0007669"/>
    <property type="project" value="InterPro"/>
</dbReference>
<organism evidence="2 3">
    <name type="scientific">Mycolicibacterium iranicum</name>
    <name type="common">Mycobacterium iranicum</name>
    <dbReference type="NCBI Taxonomy" id="912594"/>
    <lineage>
        <taxon>Bacteria</taxon>
        <taxon>Bacillati</taxon>
        <taxon>Actinomycetota</taxon>
        <taxon>Actinomycetes</taxon>
        <taxon>Mycobacteriales</taxon>
        <taxon>Mycobacteriaceae</taxon>
        <taxon>Mycolicibacterium</taxon>
    </lineage>
</organism>
<sequence>MAGLRFGTSLVATAVAAAVWAVTYAPIAASQTGGPLIETTCTYQQIAEALNVEAPRAAERLRNRPEAQTKAQALLALPVAERRAKVDGFLDRNPDVRRIIETRRDTPQGQNTVAKLQRVAQTCHNY</sequence>
<keyword evidence="1" id="KW-0732">Signal</keyword>
<dbReference type="RefSeq" id="WP_165762844.1">
    <property type="nucleotide sequence ID" value="NZ_LQPC01000047.1"/>
</dbReference>
<accession>A0A1X1WCE5</accession>
<proteinExistence type="predicted"/>
<gene>
    <name evidence="2" type="ORF">AWC12_22230</name>
</gene>
<dbReference type="EMBL" id="LQPC01000047">
    <property type="protein sequence ID" value="ORV84210.1"/>
    <property type="molecule type" value="Genomic_DNA"/>
</dbReference>
<evidence type="ECO:0000313" key="2">
    <source>
        <dbReference type="EMBL" id="ORV84210.1"/>
    </source>
</evidence>
<feature type="signal peptide" evidence="1">
    <location>
        <begin position="1"/>
        <end position="21"/>
    </location>
</feature>